<name>A0ABW4XK54_9GAMM</name>
<dbReference type="EMBL" id="JBHUHT010000007">
    <property type="protein sequence ID" value="MFD2095003.1"/>
    <property type="molecule type" value="Genomic_DNA"/>
</dbReference>
<proteinExistence type="predicted"/>
<keyword evidence="2" id="KW-1185">Reference proteome</keyword>
<comment type="caution">
    <text evidence="1">The sequence shown here is derived from an EMBL/GenBank/DDBJ whole genome shotgun (WGS) entry which is preliminary data.</text>
</comment>
<accession>A0ABW4XK54</accession>
<evidence type="ECO:0000313" key="2">
    <source>
        <dbReference type="Proteomes" id="UP001597380"/>
    </source>
</evidence>
<dbReference type="RefSeq" id="WP_345337944.1">
    <property type="nucleotide sequence ID" value="NZ_BAABLI010000004.1"/>
</dbReference>
<reference evidence="2" key="1">
    <citation type="journal article" date="2019" name="Int. J. Syst. Evol. Microbiol.">
        <title>The Global Catalogue of Microorganisms (GCM) 10K type strain sequencing project: providing services to taxonomists for standard genome sequencing and annotation.</title>
        <authorList>
            <consortium name="The Broad Institute Genomics Platform"/>
            <consortium name="The Broad Institute Genome Sequencing Center for Infectious Disease"/>
            <person name="Wu L."/>
            <person name="Ma J."/>
        </authorList>
    </citation>
    <scope>NUCLEOTIDE SEQUENCE [LARGE SCALE GENOMIC DNA]</scope>
    <source>
        <strain evidence="2">CGMCC 1.10992</strain>
    </source>
</reference>
<gene>
    <name evidence="1" type="ORF">ACFSJ3_03340</name>
</gene>
<evidence type="ECO:0000313" key="1">
    <source>
        <dbReference type="EMBL" id="MFD2095003.1"/>
    </source>
</evidence>
<organism evidence="1 2">
    <name type="scientific">Corallincola platygyrae</name>
    <dbReference type="NCBI Taxonomy" id="1193278"/>
    <lineage>
        <taxon>Bacteria</taxon>
        <taxon>Pseudomonadati</taxon>
        <taxon>Pseudomonadota</taxon>
        <taxon>Gammaproteobacteria</taxon>
        <taxon>Alteromonadales</taxon>
        <taxon>Psychromonadaceae</taxon>
        <taxon>Corallincola</taxon>
    </lineage>
</organism>
<sequence length="121" mass="13808">MLLKVYKSEEVTGFFRKKTIASYWAPAYLKCPECGAEKLIFDPRKHGWDGEMGEDCSITEQGQLTSFSDTPGKVYVCCTFQGAENYEELVSEGVKNPQDYFDTFSLWFGQSPECVFEYECA</sequence>
<protein>
    <submittedName>
        <fullName evidence="1">Uncharacterized protein</fullName>
    </submittedName>
</protein>
<dbReference type="Proteomes" id="UP001597380">
    <property type="component" value="Unassembled WGS sequence"/>
</dbReference>